<reference evidence="3" key="2">
    <citation type="submission" date="2020-09" db="EMBL/GenBank/DDBJ databases">
        <authorList>
            <person name="Sun Q."/>
            <person name="Zhou Y."/>
        </authorList>
    </citation>
    <scope>NUCLEOTIDE SEQUENCE</scope>
    <source>
        <strain evidence="3">CGMCC 4.3508</strain>
    </source>
</reference>
<dbReference type="PANTHER" id="PTHR33371:SF17">
    <property type="entry name" value="MCE-FAMILY PROTEIN MCE1B"/>
    <property type="match status" value="1"/>
</dbReference>
<evidence type="ECO:0000259" key="2">
    <source>
        <dbReference type="Pfam" id="PF11887"/>
    </source>
</evidence>
<dbReference type="AlphaFoldDB" id="A0A917VTP9"/>
<dbReference type="GO" id="GO:0051701">
    <property type="term" value="P:biological process involved in interaction with host"/>
    <property type="evidence" value="ECO:0007669"/>
    <property type="project" value="TreeGrafter"/>
</dbReference>
<evidence type="ECO:0000313" key="4">
    <source>
        <dbReference type="Proteomes" id="UP000638263"/>
    </source>
</evidence>
<dbReference type="InterPro" id="IPR052336">
    <property type="entry name" value="MlaD_Phospholipid_Transporter"/>
</dbReference>
<evidence type="ECO:0000313" key="3">
    <source>
        <dbReference type="EMBL" id="GGL13165.1"/>
    </source>
</evidence>
<reference evidence="3" key="1">
    <citation type="journal article" date="2014" name="Int. J. Syst. Evol. Microbiol.">
        <title>Complete genome sequence of Corynebacterium casei LMG S-19264T (=DSM 44701T), isolated from a smear-ripened cheese.</title>
        <authorList>
            <consortium name="US DOE Joint Genome Institute (JGI-PGF)"/>
            <person name="Walter F."/>
            <person name="Albersmeier A."/>
            <person name="Kalinowski J."/>
            <person name="Ruckert C."/>
        </authorList>
    </citation>
    <scope>NUCLEOTIDE SEQUENCE</scope>
    <source>
        <strain evidence="3">CGMCC 4.3508</strain>
    </source>
</reference>
<proteinExistence type="predicted"/>
<feature type="domain" description="Mammalian cell entry C-terminal" evidence="2">
    <location>
        <begin position="111"/>
        <end position="325"/>
    </location>
</feature>
<dbReference type="EMBL" id="BMMH01000005">
    <property type="protein sequence ID" value="GGL13165.1"/>
    <property type="molecule type" value="Genomic_DNA"/>
</dbReference>
<keyword evidence="4" id="KW-1185">Reference proteome</keyword>
<dbReference type="Pfam" id="PF11887">
    <property type="entry name" value="Mce4_CUP1"/>
    <property type="match status" value="1"/>
</dbReference>
<name>A0A917VTP9_9NOCA</name>
<dbReference type="Proteomes" id="UP000638263">
    <property type="component" value="Unassembled WGS sequence"/>
</dbReference>
<dbReference type="Pfam" id="PF02470">
    <property type="entry name" value="MlaD"/>
    <property type="match status" value="1"/>
</dbReference>
<dbReference type="GO" id="GO:0005576">
    <property type="term" value="C:extracellular region"/>
    <property type="evidence" value="ECO:0007669"/>
    <property type="project" value="TreeGrafter"/>
</dbReference>
<dbReference type="PANTHER" id="PTHR33371">
    <property type="entry name" value="INTERMEMBRANE PHOSPHOLIPID TRANSPORT SYSTEM BINDING PROTEIN MLAD-RELATED"/>
    <property type="match status" value="1"/>
</dbReference>
<comment type="caution">
    <text evidence="3">The sequence shown here is derived from an EMBL/GenBank/DDBJ whole genome shotgun (WGS) entry which is preliminary data.</text>
</comment>
<protein>
    <submittedName>
        <fullName evidence="3">Mce family protein Mce3B</fullName>
    </submittedName>
</protein>
<organism evidence="3 4">
    <name type="scientific">Nocardia jinanensis</name>
    <dbReference type="NCBI Taxonomy" id="382504"/>
    <lineage>
        <taxon>Bacteria</taxon>
        <taxon>Bacillati</taxon>
        <taxon>Actinomycetota</taxon>
        <taxon>Actinomycetes</taxon>
        <taxon>Mycobacteriales</taxon>
        <taxon>Nocardiaceae</taxon>
        <taxon>Nocardia</taxon>
    </lineage>
</organism>
<gene>
    <name evidence="3" type="primary">mce3B</name>
    <name evidence="3" type="ORF">GCM10011588_29460</name>
</gene>
<accession>A0A917VTP9</accession>
<dbReference type="InterPro" id="IPR024516">
    <property type="entry name" value="Mce_C"/>
</dbReference>
<sequence length="335" mass="35906">MLKFVVFAVTMSFFLFAIVVVFGKLRFESRSDYSAIFDNVSGLKSGQFVRIAGVEVGRVDNVSVTDNTRARVDFSLDSDVALTVATRAEVRYENLVGDRYMELSEGAGATDPLSRGATIPADHTAPALDLDAVIGGFRPLFKALDPDQVNQFSAELIATLQGQGGTIAGILDHTAQLTSALADRDQLIGQVITNLNAVLGTVNDRNQQFDSLVDNLQLLISGISKQSQPVADALARIGSASGNIAALLDVTHADITSDVTQLGRVSGNIDADHDYVDGLLSRLPSDYARLSRLGLYGDFFSFYLCDVTLKVNGPNGDPNYIEIVGQRAGRCTPPQ</sequence>
<evidence type="ECO:0000259" key="1">
    <source>
        <dbReference type="Pfam" id="PF02470"/>
    </source>
</evidence>
<dbReference type="InterPro" id="IPR003399">
    <property type="entry name" value="Mce/MlaD"/>
</dbReference>
<dbReference type="NCBIfam" id="TIGR00996">
    <property type="entry name" value="Mtu_fam_mce"/>
    <property type="match status" value="1"/>
</dbReference>
<dbReference type="InterPro" id="IPR005693">
    <property type="entry name" value="Mce"/>
</dbReference>
<feature type="domain" description="Mce/MlaD" evidence="1">
    <location>
        <begin position="32"/>
        <end position="106"/>
    </location>
</feature>